<evidence type="ECO:0000256" key="8">
    <source>
        <dbReference type="ARBA" id="ARBA00022741"/>
    </source>
</evidence>
<dbReference type="InterPro" id="IPR005467">
    <property type="entry name" value="His_kinase_dom"/>
</dbReference>
<feature type="domain" description="Histidine kinase" evidence="15">
    <location>
        <begin position="450"/>
        <end position="676"/>
    </location>
</feature>
<dbReference type="SMART" id="SM00387">
    <property type="entry name" value="HATPase_c"/>
    <property type="match status" value="1"/>
</dbReference>
<sequence length="686" mass="76391">MRLFPRLRFRTKLNLGISGILIVMAILLLPIVGTMNARSLVDEARRRGTALVESLAARAVDPMLARDFLRLKNMVDEQNRVEDVVYAFLRDQDGHVLAHTFQKGFPVDLLAVNQRVAESGPSIVLLADGSRRIYDFMAPVRVADGHIGTVRIGLSRARINRAVQQQITIMAGLFAGVLIIATTMGTYFARRVTARLGRLRSHAEDMLTGNLDTMSAPASGVHCWEKQQCNTFQCPAYGERQRRCWYIAGTMCPDCNNEDSFQCRLESCRKCAVYRENAGDEIQDLAETFDVMALSLKRHIDELRDAERNLRDQQRLTRTILDVTPDRVSLVDGTMRYQGCNKSFAESVGVPLDEVVGKTDFDLFYEAEAEERHLAGRDILTSGRRLDTQIQVRGEKGDRWFHVVSIPVHAEDGRIVGLLRTDRDITDIKGFENQLIQAQKMESLGLMAGGVAHEINTPLGIILGYSQLLQEDVEEGSQIQQDLAIIEKQAQVCKKIVADLLGFSRQSESAKREMCFNNSVLEAVSLVRHTFELDNVTILTQMDDRFPIIYGDPEKLKQVWINLLNNARDAMDGKGGTILIRTKLDTPAGIVSVWVADSGEGIPEDALEKIFDPFYSTKSVGQGTGLGLSVSFGIIEDHDGEIHADSPVPEDFGFPYMDEAEKGPGTVFEINLPLDHSSDTAESAEE</sequence>
<dbReference type="InterPro" id="IPR036890">
    <property type="entry name" value="HATPase_C_sf"/>
</dbReference>
<dbReference type="SUPFAM" id="SSF55874">
    <property type="entry name" value="ATPase domain of HSP90 chaperone/DNA topoisomerase II/histidine kinase"/>
    <property type="match status" value="1"/>
</dbReference>
<evidence type="ECO:0000256" key="14">
    <source>
        <dbReference type="SAM" id="Phobius"/>
    </source>
</evidence>
<evidence type="ECO:0000313" key="18">
    <source>
        <dbReference type="EMBL" id="BDQ33449.1"/>
    </source>
</evidence>
<keyword evidence="13 14" id="KW-0472">Membrane</keyword>
<keyword evidence="8" id="KW-0547">Nucleotide-binding</keyword>
<dbReference type="EC" id="2.7.13.3" evidence="3"/>
<dbReference type="PROSITE" id="PS50112">
    <property type="entry name" value="PAS"/>
    <property type="match status" value="1"/>
</dbReference>
<dbReference type="RefSeq" id="WP_264983505.1">
    <property type="nucleotide sequence ID" value="NZ_AP026708.1"/>
</dbReference>
<keyword evidence="19" id="KW-1185">Reference proteome</keyword>
<dbReference type="InterPro" id="IPR003594">
    <property type="entry name" value="HATPase_dom"/>
</dbReference>
<keyword evidence="5" id="KW-0597">Phosphoprotein</keyword>
<feature type="domain" description="PAC" evidence="17">
    <location>
        <begin position="384"/>
        <end position="437"/>
    </location>
</feature>
<dbReference type="Gene3D" id="3.30.565.10">
    <property type="entry name" value="Histidine kinase-like ATPase, C-terminal domain"/>
    <property type="match status" value="1"/>
</dbReference>
<dbReference type="Pfam" id="PF02518">
    <property type="entry name" value="HATPase_c"/>
    <property type="match status" value="1"/>
</dbReference>
<dbReference type="SMART" id="SM00388">
    <property type="entry name" value="HisKA"/>
    <property type="match status" value="1"/>
</dbReference>
<dbReference type="Pfam" id="PF00512">
    <property type="entry name" value="HisKA"/>
    <property type="match status" value="1"/>
</dbReference>
<evidence type="ECO:0000256" key="12">
    <source>
        <dbReference type="ARBA" id="ARBA00023012"/>
    </source>
</evidence>
<accession>A0ABN6RS54</accession>
<evidence type="ECO:0000259" key="17">
    <source>
        <dbReference type="PROSITE" id="PS50113"/>
    </source>
</evidence>
<comment type="subcellular location">
    <subcellularLocation>
        <location evidence="2">Cell membrane</location>
        <topology evidence="2">Multi-pass membrane protein</topology>
    </subcellularLocation>
</comment>
<keyword evidence="4" id="KW-1003">Cell membrane</keyword>
<keyword evidence="7 14" id="KW-0812">Transmembrane</keyword>
<evidence type="ECO:0000256" key="13">
    <source>
        <dbReference type="ARBA" id="ARBA00023136"/>
    </source>
</evidence>
<dbReference type="PROSITE" id="PS50109">
    <property type="entry name" value="HIS_KIN"/>
    <property type="match status" value="1"/>
</dbReference>
<keyword evidence="10" id="KW-0067">ATP-binding</keyword>
<dbReference type="Gene3D" id="1.10.287.130">
    <property type="match status" value="1"/>
</dbReference>
<dbReference type="InterPro" id="IPR000700">
    <property type="entry name" value="PAS-assoc_C"/>
</dbReference>
<dbReference type="SUPFAM" id="SSF103190">
    <property type="entry name" value="Sensory domain-like"/>
    <property type="match status" value="1"/>
</dbReference>
<evidence type="ECO:0000256" key="4">
    <source>
        <dbReference type="ARBA" id="ARBA00022475"/>
    </source>
</evidence>
<reference evidence="18" key="1">
    <citation type="submission" date="2022-08" db="EMBL/GenBank/DDBJ databases">
        <title>Genome Sequence of the sulphate-reducing bacterium, Pseudodesulfovibrio portus JCM14722.</title>
        <authorList>
            <person name="Kondo R."/>
            <person name="Kataoka T."/>
        </authorList>
    </citation>
    <scope>NUCLEOTIDE SEQUENCE</scope>
    <source>
        <strain evidence="18">JCM 14722</strain>
    </source>
</reference>
<evidence type="ECO:0000256" key="1">
    <source>
        <dbReference type="ARBA" id="ARBA00000085"/>
    </source>
</evidence>
<dbReference type="PANTHER" id="PTHR43065">
    <property type="entry name" value="SENSOR HISTIDINE KINASE"/>
    <property type="match status" value="1"/>
</dbReference>
<comment type="catalytic activity">
    <reaction evidence="1">
        <text>ATP + protein L-histidine = ADP + protein N-phospho-L-histidine.</text>
        <dbReference type="EC" id="2.7.13.3"/>
    </reaction>
</comment>
<evidence type="ECO:0000256" key="11">
    <source>
        <dbReference type="ARBA" id="ARBA00022989"/>
    </source>
</evidence>
<dbReference type="CDD" id="cd00130">
    <property type="entry name" value="PAS"/>
    <property type="match status" value="1"/>
</dbReference>
<dbReference type="InterPro" id="IPR036097">
    <property type="entry name" value="HisK_dim/P_sf"/>
</dbReference>
<evidence type="ECO:0000256" key="9">
    <source>
        <dbReference type="ARBA" id="ARBA00022777"/>
    </source>
</evidence>
<protein>
    <recommendedName>
        <fullName evidence="3">histidine kinase</fullName>
        <ecNumber evidence="3">2.7.13.3</ecNumber>
    </recommendedName>
</protein>
<dbReference type="SUPFAM" id="SSF55785">
    <property type="entry name" value="PYP-like sensor domain (PAS domain)"/>
    <property type="match status" value="1"/>
</dbReference>
<dbReference type="Pfam" id="PF08448">
    <property type="entry name" value="PAS_4"/>
    <property type="match status" value="1"/>
</dbReference>
<evidence type="ECO:0000259" key="15">
    <source>
        <dbReference type="PROSITE" id="PS50109"/>
    </source>
</evidence>
<dbReference type="GO" id="GO:0016301">
    <property type="term" value="F:kinase activity"/>
    <property type="evidence" value="ECO:0007669"/>
    <property type="project" value="UniProtKB-KW"/>
</dbReference>
<feature type="domain" description="PAS" evidence="16">
    <location>
        <begin position="313"/>
        <end position="383"/>
    </location>
</feature>
<evidence type="ECO:0000256" key="6">
    <source>
        <dbReference type="ARBA" id="ARBA00022679"/>
    </source>
</evidence>
<dbReference type="Gene3D" id="6.10.340.10">
    <property type="match status" value="1"/>
</dbReference>
<dbReference type="PANTHER" id="PTHR43065:SF42">
    <property type="entry name" value="TWO-COMPONENT SENSOR PPRA"/>
    <property type="match status" value="1"/>
</dbReference>
<dbReference type="InterPro" id="IPR000014">
    <property type="entry name" value="PAS"/>
</dbReference>
<feature type="transmembrane region" description="Helical" evidence="14">
    <location>
        <begin position="15"/>
        <end position="37"/>
    </location>
</feature>
<keyword evidence="11 14" id="KW-1133">Transmembrane helix</keyword>
<gene>
    <name evidence="18" type="ORF">JCM14722_09910</name>
</gene>
<dbReference type="EMBL" id="AP026708">
    <property type="protein sequence ID" value="BDQ33449.1"/>
    <property type="molecule type" value="Genomic_DNA"/>
</dbReference>
<keyword evidence="12" id="KW-0902">Two-component regulatory system</keyword>
<dbReference type="InterPro" id="IPR004358">
    <property type="entry name" value="Sig_transdc_His_kin-like_C"/>
</dbReference>
<dbReference type="CDD" id="cd00082">
    <property type="entry name" value="HisKA"/>
    <property type="match status" value="1"/>
</dbReference>
<dbReference type="InterPro" id="IPR035965">
    <property type="entry name" value="PAS-like_dom_sf"/>
</dbReference>
<dbReference type="InterPro" id="IPR029151">
    <property type="entry name" value="Sensor-like_sf"/>
</dbReference>
<dbReference type="SUPFAM" id="SSF47384">
    <property type="entry name" value="Homodimeric domain of signal transducing histidine kinase"/>
    <property type="match status" value="1"/>
</dbReference>
<dbReference type="Gene3D" id="3.30.450.20">
    <property type="entry name" value="PAS domain"/>
    <property type="match status" value="1"/>
</dbReference>
<dbReference type="PROSITE" id="PS50113">
    <property type="entry name" value="PAC"/>
    <property type="match status" value="1"/>
</dbReference>
<organism evidence="18 19">
    <name type="scientific">Pseudodesulfovibrio portus</name>
    <dbReference type="NCBI Taxonomy" id="231439"/>
    <lineage>
        <taxon>Bacteria</taxon>
        <taxon>Pseudomonadati</taxon>
        <taxon>Thermodesulfobacteriota</taxon>
        <taxon>Desulfovibrionia</taxon>
        <taxon>Desulfovibrionales</taxon>
        <taxon>Desulfovibrionaceae</taxon>
    </lineage>
</organism>
<dbReference type="NCBIfam" id="TIGR00229">
    <property type="entry name" value="sensory_box"/>
    <property type="match status" value="1"/>
</dbReference>
<evidence type="ECO:0000313" key="19">
    <source>
        <dbReference type="Proteomes" id="UP001061361"/>
    </source>
</evidence>
<feature type="transmembrane region" description="Helical" evidence="14">
    <location>
        <begin position="167"/>
        <end position="189"/>
    </location>
</feature>
<proteinExistence type="predicted"/>
<evidence type="ECO:0000256" key="5">
    <source>
        <dbReference type="ARBA" id="ARBA00022553"/>
    </source>
</evidence>
<evidence type="ECO:0000256" key="7">
    <source>
        <dbReference type="ARBA" id="ARBA00022692"/>
    </source>
</evidence>
<evidence type="ECO:0000256" key="2">
    <source>
        <dbReference type="ARBA" id="ARBA00004651"/>
    </source>
</evidence>
<name>A0ABN6RS54_9BACT</name>
<dbReference type="Proteomes" id="UP001061361">
    <property type="component" value="Chromosome"/>
</dbReference>
<evidence type="ECO:0000256" key="10">
    <source>
        <dbReference type="ARBA" id="ARBA00022840"/>
    </source>
</evidence>
<dbReference type="Pfam" id="PF17203">
    <property type="entry name" value="sCache_3_2"/>
    <property type="match status" value="1"/>
</dbReference>
<evidence type="ECO:0000256" key="3">
    <source>
        <dbReference type="ARBA" id="ARBA00012438"/>
    </source>
</evidence>
<dbReference type="InterPro" id="IPR003661">
    <property type="entry name" value="HisK_dim/P_dom"/>
</dbReference>
<evidence type="ECO:0000259" key="16">
    <source>
        <dbReference type="PROSITE" id="PS50112"/>
    </source>
</evidence>
<keyword evidence="6" id="KW-0808">Transferase</keyword>
<keyword evidence="9 18" id="KW-0418">Kinase</keyword>
<dbReference type="InterPro" id="IPR033463">
    <property type="entry name" value="sCache_3"/>
</dbReference>
<dbReference type="PRINTS" id="PR00344">
    <property type="entry name" value="BCTRLSENSOR"/>
</dbReference>
<dbReference type="InterPro" id="IPR013656">
    <property type="entry name" value="PAS_4"/>
</dbReference>